<evidence type="ECO:0000256" key="1">
    <source>
        <dbReference type="ARBA" id="ARBA00004651"/>
    </source>
</evidence>
<reference evidence="10" key="1">
    <citation type="journal article" date="2020" name="Nat. Ecol. Evol.">
        <title>Deeply conserved synteny resolves early events in vertebrate evolution.</title>
        <authorList>
            <person name="Simakov O."/>
            <person name="Marletaz F."/>
            <person name="Yue J.X."/>
            <person name="O'Connell B."/>
            <person name="Jenkins J."/>
            <person name="Brandt A."/>
            <person name="Calef R."/>
            <person name="Tung C.H."/>
            <person name="Huang T.K."/>
            <person name="Schmutz J."/>
            <person name="Satoh N."/>
            <person name="Yu J.K."/>
            <person name="Putnam N.H."/>
            <person name="Green R.E."/>
            <person name="Rokhsar D.S."/>
        </authorList>
    </citation>
    <scope>NUCLEOTIDE SEQUENCE [LARGE SCALE GENOMIC DNA]</scope>
    <source>
        <strain evidence="10">S238N-H82</strain>
    </source>
</reference>
<dbReference type="PROSITE" id="PS00237">
    <property type="entry name" value="G_PROTEIN_RECEP_F1_1"/>
    <property type="match status" value="1"/>
</dbReference>
<evidence type="ECO:0000313" key="11">
    <source>
        <dbReference type="RefSeq" id="XP_035670983.1"/>
    </source>
</evidence>
<dbReference type="GO" id="GO:0004930">
    <property type="term" value="F:G protein-coupled receptor activity"/>
    <property type="evidence" value="ECO:0000318"/>
    <property type="project" value="GO_Central"/>
</dbReference>
<keyword evidence="4 8" id="KW-1133">Transmembrane helix</keyword>
<feature type="transmembrane region" description="Helical" evidence="8">
    <location>
        <begin position="94"/>
        <end position="119"/>
    </location>
</feature>
<feature type="transmembrane region" description="Helical" evidence="8">
    <location>
        <begin position="255"/>
        <end position="282"/>
    </location>
</feature>
<dbReference type="RefSeq" id="XP_035670983.1">
    <property type="nucleotide sequence ID" value="XM_035815090.1"/>
</dbReference>
<organism evidence="10 11">
    <name type="scientific">Branchiostoma floridae</name>
    <name type="common">Florida lancelet</name>
    <name type="synonym">Amphioxus</name>
    <dbReference type="NCBI Taxonomy" id="7739"/>
    <lineage>
        <taxon>Eukaryota</taxon>
        <taxon>Metazoa</taxon>
        <taxon>Chordata</taxon>
        <taxon>Cephalochordata</taxon>
        <taxon>Leptocardii</taxon>
        <taxon>Amphioxiformes</taxon>
        <taxon>Branchiostomatidae</taxon>
        <taxon>Branchiostoma</taxon>
    </lineage>
</organism>
<dbReference type="InterPro" id="IPR017452">
    <property type="entry name" value="GPCR_Rhodpsn_7TM"/>
</dbReference>
<reference evidence="11" key="2">
    <citation type="submission" date="2025-08" db="UniProtKB">
        <authorList>
            <consortium name="RefSeq"/>
        </authorList>
    </citation>
    <scope>IDENTIFICATION</scope>
    <source>
        <strain evidence="11">S238N-H82</strain>
        <tissue evidence="11">Testes</tissue>
    </source>
</reference>
<feature type="transmembrane region" description="Helical" evidence="8">
    <location>
        <begin position="170"/>
        <end position="191"/>
    </location>
</feature>
<feature type="domain" description="G-protein coupled receptors family 1 profile" evidence="9">
    <location>
        <begin position="110"/>
        <end position="355"/>
    </location>
</feature>
<feature type="transmembrane region" description="Helical" evidence="8">
    <location>
        <begin position="306"/>
        <end position="330"/>
    </location>
</feature>
<feature type="transmembrane region" description="Helical" evidence="8">
    <location>
        <begin position="336"/>
        <end position="357"/>
    </location>
</feature>
<dbReference type="InterPro" id="IPR000276">
    <property type="entry name" value="GPCR_Rhodpsn"/>
</dbReference>
<keyword evidence="2" id="KW-1003">Cell membrane</keyword>
<evidence type="ECO:0000256" key="3">
    <source>
        <dbReference type="ARBA" id="ARBA00022692"/>
    </source>
</evidence>
<evidence type="ECO:0000256" key="8">
    <source>
        <dbReference type="SAM" id="Phobius"/>
    </source>
</evidence>
<dbReference type="PANTHER" id="PTHR22750">
    <property type="entry name" value="G-PROTEIN COUPLED RECEPTOR"/>
    <property type="match status" value="1"/>
</dbReference>
<evidence type="ECO:0000256" key="4">
    <source>
        <dbReference type="ARBA" id="ARBA00022989"/>
    </source>
</evidence>
<dbReference type="OMA" id="DFWHYPL"/>
<dbReference type="GO" id="GO:0007189">
    <property type="term" value="P:adenylate cyclase-activating G protein-coupled receptor signaling pathway"/>
    <property type="evidence" value="ECO:0000318"/>
    <property type="project" value="GO_Central"/>
</dbReference>
<proteinExistence type="inferred from homology"/>
<dbReference type="KEGG" id="bfo:118412299"/>
<dbReference type="PROSITE" id="PS50262">
    <property type="entry name" value="G_PROTEIN_RECEP_F1_2"/>
    <property type="match status" value="1"/>
</dbReference>
<evidence type="ECO:0000259" key="9">
    <source>
        <dbReference type="PROSITE" id="PS50262"/>
    </source>
</evidence>
<dbReference type="GeneID" id="118412299"/>
<evidence type="ECO:0000256" key="5">
    <source>
        <dbReference type="ARBA" id="ARBA00023136"/>
    </source>
</evidence>
<comment type="subcellular location">
    <subcellularLocation>
        <location evidence="1">Cell membrane</location>
        <topology evidence="1">Multi-pass membrane protein</topology>
    </subcellularLocation>
</comment>
<dbReference type="Gene3D" id="1.20.1070.10">
    <property type="entry name" value="Rhodopsin 7-helix transmembrane proteins"/>
    <property type="match status" value="1"/>
</dbReference>
<keyword evidence="6" id="KW-0675">Receptor</keyword>
<feature type="region of interest" description="Disordered" evidence="7">
    <location>
        <begin position="44"/>
        <end position="86"/>
    </location>
</feature>
<comment type="similarity">
    <text evidence="6">Belongs to the G-protein coupled receptor 1 family.</text>
</comment>
<keyword evidence="5 8" id="KW-0472">Membrane</keyword>
<keyword evidence="6" id="KW-0297">G-protein coupled receptor</keyword>
<evidence type="ECO:0000256" key="7">
    <source>
        <dbReference type="SAM" id="MobiDB-lite"/>
    </source>
</evidence>
<name>A0A9J7KVB3_BRAFL</name>
<dbReference type="CDD" id="cd14972">
    <property type="entry name" value="7tmA_EDG-like"/>
    <property type="match status" value="1"/>
</dbReference>
<keyword evidence="10" id="KW-1185">Reference proteome</keyword>
<protein>
    <submittedName>
        <fullName evidence="11">Sphingosine 1-phosphate receptor 2-like</fullName>
    </submittedName>
</protein>
<keyword evidence="3 6" id="KW-0812">Transmembrane</keyword>
<evidence type="ECO:0000256" key="6">
    <source>
        <dbReference type="RuleBase" id="RU000688"/>
    </source>
</evidence>
<dbReference type="Proteomes" id="UP000001554">
    <property type="component" value="Chromosome 3"/>
</dbReference>
<feature type="transmembrane region" description="Helical" evidence="8">
    <location>
        <begin position="212"/>
        <end position="235"/>
    </location>
</feature>
<dbReference type="GO" id="GO:0005886">
    <property type="term" value="C:plasma membrane"/>
    <property type="evidence" value="ECO:0000318"/>
    <property type="project" value="GO_Central"/>
</dbReference>
<keyword evidence="6" id="KW-0807">Transducer</keyword>
<feature type="compositionally biased region" description="Polar residues" evidence="7">
    <location>
        <begin position="44"/>
        <end position="85"/>
    </location>
</feature>
<dbReference type="GO" id="GO:0005737">
    <property type="term" value="C:cytoplasm"/>
    <property type="evidence" value="ECO:0000318"/>
    <property type="project" value="GO_Central"/>
</dbReference>
<accession>A0A9J7KVB3</accession>
<sequence length="376" mass="41230">MHTVTGGNYIGALLMILIVTDPYTPVTMASRRLWRPDVIHNQSTLRNGSSENNETIRLSDGNNSKVGQSVHSNLSDGSESETPSFNGDRGSTDILILLITICLGIWSVVANFLPVAAVLKHELLHTPVYILMANLATSDVLTGIAFVFGSGATLVYVRTDSGPPNVMSRFMFTSIFLSGLSSAYSLMALTAERYWFIVHGMTYVNNVNNDKCKVVIVVVWVWSGLLAALPVLGWSCESRVDEECLPIGGGLPHSYVVVILVFVFIPMAAIILLNMGVLWCLWKQVNAITAQEASVGAQSSVNRKSAFTIVIITIVFLVGWMPIFSTMAMLSTDHISIYRVMVFIVMNSAVNPVVYGFRLKEVRRSVARLFTNNNGR</sequence>
<dbReference type="AlphaFoldDB" id="A0A9J7KVB3"/>
<dbReference type="OrthoDB" id="10011551at2759"/>
<dbReference type="PRINTS" id="PR00237">
    <property type="entry name" value="GPCRRHODOPSN"/>
</dbReference>
<evidence type="ECO:0000256" key="2">
    <source>
        <dbReference type="ARBA" id="ARBA00022475"/>
    </source>
</evidence>
<evidence type="ECO:0000313" key="10">
    <source>
        <dbReference type="Proteomes" id="UP000001554"/>
    </source>
</evidence>
<dbReference type="SUPFAM" id="SSF81321">
    <property type="entry name" value="Family A G protein-coupled receptor-like"/>
    <property type="match status" value="1"/>
</dbReference>
<dbReference type="Pfam" id="PF00001">
    <property type="entry name" value="7tm_1"/>
    <property type="match status" value="1"/>
</dbReference>
<gene>
    <name evidence="11" type="primary">LOC118412299</name>
</gene>